<dbReference type="InterPro" id="IPR036188">
    <property type="entry name" value="FAD/NAD-bd_sf"/>
</dbReference>
<dbReference type="Gene3D" id="3.50.50.60">
    <property type="entry name" value="FAD/NAD(P)-binding domain"/>
    <property type="match status" value="1"/>
</dbReference>
<dbReference type="InterPro" id="IPR002938">
    <property type="entry name" value="FAD-bd"/>
</dbReference>
<feature type="compositionally biased region" description="Basic and acidic residues" evidence="2">
    <location>
        <begin position="348"/>
        <end position="361"/>
    </location>
</feature>
<dbReference type="Proteomes" id="UP001432062">
    <property type="component" value="Chromosome"/>
</dbReference>
<evidence type="ECO:0000256" key="2">
    <source>
        <dbReference type="SAM" id="MobiDB-lite"/>
    </source>
</evidence>
<evidence type="ECO:0000259" key="3">
    <source>
        <dbReference type="Pfam" id="PF01494"/>
    </source>
</evidence>
<gene>
    <name evidence="4" type="ORF">OG563_41415</name>
</gene>
<keyword evidence="5" id="KW-1185">Reference proteome</keyword>
<feature type="compositionally biased region" description="Basic residues" evidence="2">
    <location>
        <begin position="362"/>
        <end position="371"/>
    </location>
</feature>
<dbReference type="EMBL" id="CP109441">
    <property type="protein sequence ID" value="WUV45495.1"/>
    <property type="molecule type" value="Genomic_DNA"/>
</dbReference>
<name>A0ABZ1YQH0_9NOCA</name>
<dbReference type="Pfam" id="PF01494">
    <property type="entry name" value="FAD_binding_3"/>
    <property type="match status" value="1"/>
</dbReference>
<evidence type="ECO:0000313" key="5">
    <source>
        <dbReference type="Proteomes" id="UP001432062"/>
    </source>
</evidence>
<sequence>MKTVDVVVVGGGPAGSATALGLARVGARVALYESSDYDQLRMGETLPPSVNPLLRELGVWEQFTALGSLPSYQTASAWGASLVSQRSFLFSPHGNGWHVDRARFDAMLAQAAADAGVRVLRGVRARHIERSSGGFEIEASEPVHASMLVEASGRAARFGRGLGGKRAQLDRLVCAARVFLTRPSEPLGDTFLEAVASGWWYASPLPGGHRIVACFTDARNAAQDRLRTPSGWAAAVAATRHIRHLTDRCPIGEVRVISAASHQLRPCAGPGWVAVGDAALAVDPLSSGGVTFALRTATAATNALMNDHHTDYLELVDNSATEYRKLRAEIYSWELRFTCMPFWRDRSDPAEPEVRSAPDHRNLRRGRLAPT</sequence>
<dbReference type="SUPFAM" id="SSF51905">
    <property type="entry name" value="FAD/NAD(P)-binding domain"/>
    <property type="match status" value="1"/>
</dbReference>
<feature type="domain" description="FAD-binding" evidence="3">
    <location>
        <begin position="4"/>
        <end position="303"/>
    </location>
</feature>
<organism evidence="4 5">
    <name type="scientific">Nocardia vinacea</name>
    <dbReference type="NCBI Taxonomy" id="96468"/>
    <lineage>
        <taxon>Bacteria</taxon>
        <taxon>Bacillati</taxon>
        <taxon>Actinomycetota</taxon>
        <taxon>Actinomycetes</taxon>
        <taxon>Mycobacteriales</taxon>
        <taxon>Nocardiaceae</taxon>
        <taxon>Nocardia</taxon>
    </lineage>
</organism>
<dbReference type="PANTHER" id="PTHR43747:SF1">
    <property type="entry name" value="SLR1998 PROTEIN"/>
    <property type="match status" value="1"/>
</dbReference>
<reference evidence="4" key="1">
    <citation type="submission" date="2022-10" db="EMBL/GenBank/DDBJ databases">
        <title>The complete genomes of actinobacterial strains from the NBC collection.</title>
        <authorList>
            <person name="Joergensen T.S."/>
            <person name="Alvarez Arevalo M."/>
            <person name="Sterndorff E.B."/>
            <person name="Faurdal D."/>
            <person name="Vuksanovic O."/>
            <person name="Mourched A.-S."/>
            <person name="Charusanti P."/>
            <person name="Shaw S."/>
            <person name="Blin K."/>
            <person name="Weber T."/>
        </authorList>
    </citation>
    <scope>NUCLEOTIDE SEQUENCE</scope>
    <source>
        <strain evidence="4">NBC_01482</strain>
    </source>
</reference>
<comment type="similarity">
    <text evidence="1">Belongs to the flavin-dependent halogenase family. Bacterial tryptophan halogenase subfamily.</text>
</comment>
<proteinExistence type="inferred from homology"/>
<accession>A0ABZ1YQH0</accession>
<dbReference type="RefSeq" id="WP_329408847.1">
    <property type="nucleotide sequence ID" value="NZ_CP109441.1"/>
</dbReference>
<dbReference type="PANTHER" id="PTHR43747">
    <property type="entry name" value="FAD-BINDING PROTEIN"/>
    <property type="match status" value="1"/>
</dbReference>
<dbReference type="Gene3D" id="3.30.9.100">
    <property type="match status" value="1"/>
</dbReference>
<evidence type="ECO:0000256" key="1">
    <source>
        <dbReference type="ARBA" id="ARBA00038396"/>
    </source>
</evidence>
<dbReference type="PRINTS" id="PR00420">
    <property type="entry name" value="RNGMNOXGNASE"/>
</dbReference>
<feature type="region of interest" description="Disordered" evidence="2">
    <location>
        <begin position="348"/>
        <end position="371"/>
    </location>
</feature>
<evidence type="ECO:0000313" key="4">
    <source>
        <dbReference type="EMBL" id="WUV45495.1"/>
    </source>
</evidence>
<protein>
    <submittedName>
        <fullName evidence="4">Tryptophan 7-halogenase</fullName>
    </submittedName>
</protein>
<dbReference type="InterPro" id="IPR050816">
    <property type="entry name" value="Flavin-dep_Halogenase_NPB"/>
</dbReference>